<comment type="similarity">
    <text evidence="3 10">Belongs to the class II aldolase/RraA-like family.</text>
</comment>
<dbReference type="SUPFAM" id="SSF89562">
    <property type="entry name" value="RraA-like"/>
    <property type="match status" value="1"/>
</dbReference>
<dbReference type="InterPro" id="IPR010203">
    <property type="entry name" value="RraA"/>
</dbReference>
<name>A0A2U3BEY9_9VIBR</name>
<dbReference type="GO" id="GO:0047443">
    <property type="term" value="F:4-hydroxy-4-methyl-2-oxoglutarate aldolase activity"/>
    <property type="evidence" value="ECO:0007669"/>
    <property type="project" value="UniProtKB-EC"/>
</dbReference>
<evidence type="ECO:0000313" key="12">
    <source>
        <dbReference type="Proteomes" id="UP000245362"/>
    </source>
</evidence>
<dbReference type="Pfam" id="PF03737">
    <property type="entry name" value="RraA-like"/>
    <property type="match status" value="1"/>
</dbReference>
<comment type="catalytic activity">
    <reaction evidence="8 10">
        <text>oxaloacetate + H(+) = pyruvate + CO2</text>
        <dbReference type="Rhea" id="RHEA:15641"/>
        <dbReference type="ChEBI" id="CHEBI:15361"/>
        <dbReference type="ChEBI" id="CHEBI:15378"/>
        <dbReference type="ChEBI" id="CHEBI:16452"/>
        <dbReference type="ChEBI" id="CHEBI:16526"/>
        <dbReference type="EC" id="4.1.1.112"/>
    </reaction>
</comment>
<dbReference type="GO" id="GO:0008948">
    <property type="term" value="F:oxaloacetate decarboxylase activity"/>
    <property type="evidence" value="ECO:0007669"/>
    <property type="project" value="UniProtKB-EC"/>
</dbReference>
<comment type="caution">
    <text evidence="11">The sequence shown here is derived from an EMBL/GenBank/DDBJ whole genome shotgun (WGS) entry which is preliminary data.</text>
</comment>
<dbReference type="GO" id="GO:0046872">
    <property type="term" value="F:metal ion binding"/>
    <property type="evidence" value="ECO:0007669"/>
    <property type="project" value="UniProtKB-KW"/>
</dbReference>
<feature type="binding site" evidence="9">
    <location>
        <position position="99"/>
    </location>
    <ligand>
        <name>Mg(2+)</name>
        <dbReference type="ChEBI" id="CHEBI:18420"/>
    </ligand>
</feature>
<gene>
    <name evidence="11" type="ORF">DI392_03470</name>
</gene>
<evidence type="ECO:0000256" key="3">
    <source>
        <dbReference type="ARBA" id="ARBA00008621"/>
    </source>
</evidence>
<feature type="binding site" evidence="9">
    <location>
        <begin position="76"/>
        <end position="79"/>
    </location>
    <ligand>
        <name>substrate</name>
    </ligand>
</feature>
<evidence type="ECO:0000256" key="7">
    <source>
        <dbReference type="ARBA" id="ARBA00025046"/>
    </source>
</evidence>
<dbReference type="Gene3D" id="3.50.30.40">
    <property type="entry name" value="Ribonuclease E inhibitor RraA/RraA-like"/>
    <property type="match status" value="1"/>
</dbReference>
<evidence type="ECO:0000256" key="6">
    <source>
        <dbReference type="ARBA" id="ARBA00023239"/>
    </source>
</evidence>
<dbReference type="NCBIfam" id="NF006875">
    <property type="entry name" value="PRK09372.1"/>
    <property type="match status" value="1"/>
</dbReference>
<proteinExistence type="inferred from homology"/>
<dbReference type="RefSeq" id="WP_109318485.1">
    <property type="nucleotide sequence ID" value="NZ_QFWT01000001.1"/>
</dbReference>
<dbReference type="NCBIfam" id="NF009134">
    <property type="entry name" value="PRK12487.1"/>
    <property type="match status" value="1"/>
</dbReference>
<keyword evidence="6 10" id="KW-0456">Lyase</keyword>
<dbReference type="PANTHER" id="PTHR33254:SF4">
    <property type="entry name" value="4-HYDROXY-4-METHYL-2-OXOGLUTARATE ALDOLASE 3-RELATED"/>
    <property type="match status" value="1"/>
</dbReference>
<evidence type="ECO:0000256" key="8">
    <source>
        <dbReference type="ARBA" id="ARBA00047973"/>
    </source>
</evidence>
<evidence type="ECO:0000313" key="11">
    <source>
        <dbReference type="EMBL" id="PWI35333.1"/>
    </source>
</evidence>
<dbReference type="CDD" id="cd16841">
    <property type="entry name" value="RraA_family"/>
    <property type="match status" value="1"/>
</dbReference>
<protein>
    <recommendedName>
        <fullName evidence="10">4-hydroxy-4-methyl-2-oxoglutarate aldolase</fullName>
        <shortName evidence="10">HMG aldolase</shortName>
        <ecNumber evidence="10">4.1.1.112</ecNumber>
        <ecNumber evidence="10">4.1.3.17</ecNumber>
    </recommendedName>
    <alternativeName>
        <fullName evidence="10">Oxaloacetate decarboxylase</fullName>
    </alternativeName>
</protein>
<dbReference type="EC" id="4.1.3.17" evidence="10"/>
<evidence type="ECO:0000256" key="5">
    <source>
        <dbReference type="ARBA" id="ARBA00022723"/>
    </source>
</evidence>
<dbReference type="EC" id="4.1.1.112" evidence="10"/>
<dbReference type="NCBIfam" id="TIGR01935">
    <property type="entry name" value="NOT-MenG"/>
    <property type="match status" value="1"/>
</dbReference>
<comment type="cofactor">
    <cofactor evidence="2 10">
        <name>a divalent metal cation</name>
        <dbReference type="ChEBI" id="CHEBI:60240"/>
    </cofactor>
</comment>
<comment type="function">
    <text evidence="7 10">Catalyzes the aldol cleavage of 4-hydroxy-4-methyl-2-oxoglutarate (HMG) into 2 molecules of pyruvate. Also contains a secondary oxaloacetate (OAA) decarboxylase activity due to the common pyruvate enolate transition state formed following C-C bond cleavage in the retro-aldol and decarboxylation reactions.</text>
</comment>
<comment type="subunit">
    <text evidence="4 10">Homotrimer.</text>
</comment>
<comment type="cofactor">
    <cofactor evidence="9">
        <name>Mg(2+)</name>
        <dbReference type="ChEBI" id="CHEBI:18420"/>
    </cofactor>
</comment>
<keyword evidence="12" id="KW-1185">Reference proteome</keyword>
<organism evidence="11 12">
    <name type="scientific">Vibrio albus</name>
    <dbReference type="NCBI Taxonomy" id="2200953"/>
    <lineage>
        <taxon>Bacteria</taxon>
        <taxon>Pseudomonadati</taxon>
        <taxon>Pseudomonadota</taxon>
        <taxon>Gammaproteobacteria</taxon>
        <taxon>Vibrionales</taxon>
        <taxon>Vibrionaceae</taxon>
        <taxon>Vibrio</taxon>
    </lineage>
</organism>
<reference evidence="11 12" key="1">
    <citation type="submission" date="2018-05" db="EMBL/GenBank/DDBJ databases">
        <title>Vibrio limimaris sp. nov., isolated from marine sediment.</title>
        <authorList>
            <person name="Li C.-M."/>
        </authorList>
    </citation>
    <scope>NUCLEOTIDE SEQUENCE [LARGE SCALE GENOMIC DNA]</scope>
    <source>
        <strain evidence="11 12">E4404</strain>
    </source>
</reference>
<evidence type="ECO:0000256" key="4">
    <source>
        <dbReference type="ARBA" id="ARBA00011233"/>
    </source>
</evidence>
<dbReference type="EMBL" id="QFWT01000001">
    <property type="protein sequence ID" value="PWI35333.1"/>
    <property type="molecule type" value="Genomic_DNA"/>
</dbReference>
<keyword evidence="9" id="KW-0460">Magnesium</keyword>
<evidence type="ECO:0000256" key="1">
    <source>
        <dbReference type="ARBA" id="ARBA00001342"/>
    </source>
</evidence>
<dbReference type="PANTHER" id="PTHR33254">
    <property type="entry name" value="4-HYDROXY-4-METHYL-2-OXOGLUTARATE ALDOLASE 3-RELATED"/>
    <property type="match status" value="1"/>
</dbReference>
<keyword evidence="5 9" id="KW-0479">Metal-binding</keyword>
<accession>A0A2U3BEY9</accession>
<dbReference type="InterPro" id="IPR036704">
    <property type="entry name" value="RraA/RraA-like_sf"/>
</dbReference>
<comment type="catalytic activity">
    <reaction evidence="1 10">
        <text>4-hydroxy-4-methyl-2-oxoglutarate = 2 pyruvate</text>
        <dbReference type="Rhea" id="RHEA:22748"/>
        <dbReference type="ChEBI" id="CHEBI:15361"/>
        <dbReference type="ChEBI" id="CHEBI:58276"/>
        <dbReference type="EC" id="4.1.3.17"/>
    </reaction>
</comment>
<dbReference type="InterPro" id="IPR005493">
    <property type="entry name" value="RraA/RraA-like"/>
</dbReference>
<dbReference type="OrthoDB" id="943692at2"/>
<dbReference type="AlphaFoldDB" id="A0A2U3BEY9"/>
<dbReference type="GO" id="GO:0008428">
    <property type="term" value="F:ribonuclease inhibitor activity"/>
    <property type="evidence" value="ECO:0007669"/>
    <property type="project" value="InterPro"/>
</dbReference>
<dbReference type="Proteomes" id="UP000245362">
    <property type="component" value="Unassembled WGS sequence"/>
</dbReference>
<feature type="binding site" evidence="9">
    <location>
        <position position="98"/>
    </location>
    <ligand>
        <name>substrate</name>
    </ligand>
</feature>
<evidence type="ECO:0000256" key="9">
    <source>
        <dbReference type="PIRSR" id="PIRSR605493-1"/>
    </source>
</evidence>
<evidence type="ECO:0000256" key="2">
    <source>
        <dbReference type="ARBA" id="ARBA00001968"/>
    </source>
</evidence>
<sequence>MNDILPTICDKYEDQVTLLDLPLQNFGQRFSFFGEVVTVRCFQDTSKVLEVLKTQNGKGKVLFVDGNGSCKKALFGTQLAILAIENDWEGVIVFGAVRDVAALSEMDLGIKALAPCPFRTVRHDSGEVNVSLTMNRQTVLPGDYVYADWNGILISHEELQLSLGA</sequence>
<dbReference type="GO" id="GO:0051252">
    <property type="term" value="P:regulation of RNA metabolic process"/>
    <property type="evidence" value="ECO:0007669"/>
    <property type="project" value="InterPro"/>
</dbReference>
<evidence type="ECO:0000256" key="10">
    <source>
        <dbReference type="RuleBase" id="RU004338"/>
    </source>
</evidence>